<accession>A0A1M5L9B8</accession>
<keyword evidence="5" id="KW-1185">Reference proteome</keyword>
<dbReference type="Proteomes" id="UP000184520">
    <property type="component" value="Unassembled WGS sequence"/>
</dbReference>
<dbReference type="EMBL" id="FQWD01000004">
    <property type="protein sequence ID" value="SHG61724.1"/>
    <property type="molecule type" value="Genomic_DNA"/>
</dbReference>
<dbReference type="AlphaFoldDB" id="A0A1M5L9B8"/>
<evidence type="ECO:0000256" key="1">
    <source>
        <dbReference type="ARBA" id="ARBA00022691"/>
    </source>
</evidence>
<dbReference type="InterPro" id="IPR036414">
    <property type="entry name" value="YaeB_N_sf"/>
</dbReference>
<dbReference type="PANTHER" id="PTHR12818:SF0">
    <property type="entry name" value="TRNA (ADENINE(37)-N6)-METHYLTRANSFERASE"/>
    <property type="match status" value="1"/>
</dbReference>
<protein>
    <submittedName>
        <fullName evidence="4">tRNA-Thr(GGU) m(6)t(6)A37 methyltransferase TsaA</fullName>
    </submittedName>
</protein>
<dbReference type="Gene3D" id="2.40.30.70">
    <property type="entry name" value="YaeB-like"/>
    <property type="match status" value="1"/>
</dbReference>
<dbReference type="PROSITE" id="PS51668">
    <property type="entry name" value="TSAA_2"/>
    <property type="match status" value="1"/>
</dbReference>
<evidence type="ECO:0000256" key="2">
    <source>
        <dbReference type="ARBA" id="ARBA00033753"/>
    </source>
</evidence>
<keyword evidence="1" id="KW-0949">S-adenosyl-L-methionine</keyword>
<dbReference type="PROSITE" id="PS01318">
    <property type="entry name" value="TSAA_1"/>
    <property type="match status" value="1"/>
</dbReference>
<dbReference type="SUPFAM" id="SSF118196">
    <property type="entry name" value="YaeB-like"/>
    <property type="match status" value="1"/>
</dbReference>
<evidence type="ECO:0000313" key="4">
    <source>
        <dbReference type="EMBL" id="SHG61724.1"/>
    </source>
</evidence>
<dbReference type="GO" id="GO:0089715">
    <property type="term" value="F:tRNA (L-threonylcarbamoyladenosine(37)-C2) methyltransferase activity"/>
    <property type="evidence" value="ECO:0007669"/>
    <property type="project" value="TreeGrafter"/>
</dbReference>
<dbReference type="InterPro" id="IPR023368">
    <property type="entry name" value="UPF0066_cons_site"/>
</dbReference>
<gene>
    <name evidence="4" type="ORF">SAMN05216361_2582</name>
</gene>
<dbReference type="GO" id="GO:0032259">
    <property type="term" value="P:methylation"/>
    <property type="evidence" value="ECO:0007669"/>
    <property type="project" value="UniProtKB-KW"/>
</dbReference>
<dbReference type="NCBIfam" id="TIGR00104">
    <property type="entry name" value="tRNA_TsaA"/>
    <property type="match status" value="1"/>
</dbReference>
<evidence type="ECO:0000259" key="3">
    <source>
        <dbReference type="PROSITE" id="PS51668"/>
    </source>
</evidence>
<dbReference type="InterPro" id="IPR023370">
    <property type="entry name" value="TrmO-like_N"/>
</dbReference>
<dbReference type="RefSeq" id="WP_073323878.1">
    <property type="nucleotide sequence ID" value="NZ_FQWD01000004.1"/>
</dbReference>
<organism evidence="4 5">
    <name type="scientific">Marisediminitalea aggregata</name>
    <dbReference type="NCBI Taxonomy" id="634436"/>
    <lineage>
        <taxon>Bacteria</taxon>
        <taxon>Pseudomonadati</taxon>
        <taxon>Pseudomonadota</taxon>
        <taxon>Gammaproteobacteria</taxon>
        <taxon>Alteromonadales</taxon>
        <taxon>Alteromonadaceae</taxon>
        <taxon>Marisediminitalea</taxon>
    </lineage>
</organism>
<feature type="domain" description="TsaA-like" evidence="3">
    <location>
        <begin position="9"/>
        <end position="149"/>
    </location>
</feature>
<evidence type="ECO:0000313" key="5">
    <source>
        <dbReference type="Proteomes" id="UP000184520"/>
    </source>
</evidence>
<dbReference type="InterPro" id="IPR036413">
    <property type="entry name" value="YaeB-like_sf"/>
</dbReference>
<dbReference type="PANTHER" id="PTHR12818">
    <property type="entry name" value="TRNA (ADENINE(37)-N6)-METHYLTRANSFERASE"/>
    <property type="match status" value="1"/>
</dbReference>
<dbReference type="Pfam" id="PF01980">
    <property type="entry name" value="TrmO_N"/>
    <property type="match status" value="1"/>
</dbReference>
<keyword evidence="4" id="KW-0489">Methyltransferase</keyword>
<name>A0A1M5L9B8_9ALTE</name>
<dbReference type="InterPro" id="IPR040372">
    <property type="entry name" value="YaeB-like"/>
</dbReference>
<comment type="similarity">
    <text evidence="2">Belongs to the tRNA methyltransferase O family.</text>
</comment>
<proteinExistence type="inferred from homology"/>
<dbReference type="InterPro" id="IPR041369">
    <property type="entry name" value="TrmO_C"/>
</dbReference>
<keyword evidence="4" id="KW-0808">Transferase</keyword>
<dbReference type="Gene3D" id="3.30.2310.10">
    <property type="entry name" value="YaeB-like"/>
    <property type="match status" value="1"/>
</dbReference>
<dbReference type="Pfam" id="PF18389">
    <property type="entry name" value="TrmO_C"/>
    <property type="match status" value="1"/>
</dbReference>
<dbReference type="STRING" id="634436.SAMN05216361_2582"/>
<dbReference type="CDD" id="cd09281">
    <property type="entry name" value="UPF0066"/>
    <property type="match status" value="1"/>
</dbReference>
<sequence>MTKPNVYSIEPIGTLESPFKQKFAIPRQPALAKAQGRIKLTPPFSDPNSLRQIDTYSHLWLLFLFHENLDKGWSPTVRAPRLGGNTRTGVFATRSTFRPNGIGMSAVENLGVKHTASGLFLHVGNIDLLHGTPIIDIKPYIPYSDAIQNASAALLDDKPVPNLAVNFTEQARAQLARQPQQDLPLLIENCLSQDPRPAYKQSQLDDPKDYQVQFYDADVHWRVSQGEVWVTEIVSLV</sequence>
<reference evidence="5" key="1">
    <citation type="submission" date="2016-11" db="EMBL/GenBank/DDBJ databases">
        <authorList>
            <person name="Varghese N."/>
            <person name="Submissions S."/>
        </authorList>
    </citation>
    <scope>NUCLEOTIDE SEQUENCE [LARGE SCALE GENOMIC DNA]</scope>
    <source>
        <strain evidence="5">CGMCC 1.8995</strain>
    </source>
</reference>
<dbReference type="OrthoDB" id="9804309at2"/>